<dbReference type="RefSeq" id="WP_343856818.1">
    <property type="nucleotide sequence ID" value="NZ_BAAAFD010000002.1"/>
</dbReference>
<evidence type="ECO:0000256" key="5">
    <source>
        <dbReference type="SAM" id="Phobius"/>
    </source>
</evidence>
<feature type="domain" description="Sodium/calcium exchanger membrane region" evidence="6">
    <location>
        <begin position="174"/>
        <end position="316"/>
    </location>
</feature>
<evidence type="ECO:0000259" key="6">
    <source>
        <dbReference type="Pfam" id="PF01699"/>
    </source>
</evidence>
<dbReference type="PANTHER" id="PTHR10846">
    <property type="entry name" value="SODIUM/POTASSIUM/CALCIUM EXCHANGER"/>
    <property type="match status" value="1"/>
</dbReference>
<reference evidence="8" key="1">
    <citation type="journal article" date="2019" name="Int. J. Syst. Evol. Microbiol.">
        <title>The Global Catalogue of Microorganisms (GCM) 10K type strain sequencing project: providing services to taxonomists for standard genome sequencing and annotation.</title>
        <authorList>
            <consortium name="The Broad Institute Genomics Platform"/>
            <consortium name="The Broad Institute Genome Sequencing Center for Infectious Disease"/>
            <person name="Wu L."/>
            <person name="Ma J."/>
        </authorList>
    </citation>
    <scope>NUCLEOTIDE SEQUENCE [LARGE SCALE GENOMIC DNA]</scope>
    <source>
        <strain evidence="8">JCM 15896</strain>
    </source>
</reference>
<dbReference type="Proteomes" id="UP001500359">
    <property type="component" value="Unassembled WGS sequence"/>
</dbReference>
<comment type="caution">
    <text evidence="7">The sequence shown here is derived from an EMBL/GenBank/DDBJ whole genome shotgun (WGS) entry which is preliminary data.</text>
</comment>
<evidence type="ECO:0000256" key="2">
    <source>
        <dbReference type="ARBA" id="ARBA00022692"/>
    </source>
</evidence>
<name>A0ABP3WPM7_9ALTE</name>
<dbReference type="InterPro" id="IPR004481">
    <property type="entry name" value="K/Na/Ca-exchanger"/>
</dbReference>
<keyword evidence="4 5" id="KW-0472">Membrane</keyword>
<feature type="transmembrane region" description="Helical" evidence="5">
    <location>
        <begin position="6"/>
        <end position="23"/>
    </location>
</feature>
<feature type="transmembrane region" description="Helical" evidence="5">
    <location>
        <begin position="35"/>
        <end position="62"/>
    </location>
</feature>
<dbReference type="NCBIfam" id="TIGR00367">
    <property type="entry name" value="calcium/sodium antiporter"/>
    <property type="match status" value="1"/>
</dbReference>
<dbReference type="PANTHER" id="PTHR10846:SF8">
    <property type="entry name" value="INNER MEMBRANE PROTEIN YRBG"/>
    <property type="match status" value="1"/>
</dbReference>
<evidence type="ECO:0000313" key="8">
    <source>
        <dbReference type="Proteomes" id="UP001500359"/>
    </source>
</evidence>
<dbReference type="InterPro" id="IPR004837">
    <property type="entry name" value="NaCa_Exmemb"/>
</dbReference>
<feature type="transmembrane region" description="Helical" evidence="5">
    <location>
        <begin position="302"/>
        <end position="318"/>
    </location>
</feature>
<feature type="transmembrane region" description="Helical" evidence="5">
    <location>
        <begin position="130"/>
        <end position="148"/>
    </location>
</feature>
<keyword evidence="8" id="KW-1185">Reference proteome</keyword>
<gene>
    <name evidence="7" type="ORF">GCM10009114_08210</name>
</gene>
<feature type="transmembrane region" description="Helical" evidence="5">
    <location>
        <begin position="175"/>
        <end position="196"/>
    </location>
</feature>
<keyword evidence="3 5" id="KW-1133">Transmembrane helix</keyword>
<feature type="transmembrane region" description="Helical" evidence="5">
    <location>
        <begin position="242"/>
        <end position="263"/>
    </location>
</feature>
<keyword evidence="2 5" id="KW-0812">Transmembrane</keyword>
<evidence type="ECO:0000256" key="3">
    <source>
        <dbReference type="ARBA" id="ARBA00022989"/>
    </source>
</evidence>
<comment type="subcellular location">
    <subcellularLocation>
        <location evidence="1">Membrane</location>
        <topology evidence="1">Multi-pass membrane protein</topology>
    </subcellularLocation>
</comment>
<dbReference type="InterPro" id="IPR044880">
    <property type="entry name" value="NCX_ion-bd_dom_sf"/>
</dbReference>
<organism evidence="7 8">
    <name type="scientific">Aliiglaciecola litoralis</name>
    <dbReference type="NCBI Taxonomy" id="582857"/>
    <lineage>
        <taxon>Bacteria</taxon>
        <taxon>Pseudomonadati</taxon>
        <taxon>Pseudomonadota</taxon>
        <taxon>Gammaproteobacteria</taxon>
        <taxon>Alteromonadales</taxon>
        <taxon>Alteromonadaceae</taxon>
        <taxon>Aliiglaciecola</taxon>
    </lineage>
</organism>
<evidence type="ECO:0000256" key="1">
    <source>
        <dbReference type="ARBA" id="ARBA00004141"/>
    </source>
</evidence>
<feature type="domain" description="Sodium/calcium exchanger membrane region" evidence="6">
    <location>
        <begin position="3"/>
        <end position="144"/>
    </location>
</feature>
<feature type="transmembrane region" description="Helical" evidence="5">
    <location>
        <begin position="208"/>
        <end position="230"/>
    </location>
</feature>
<proteinExistence type="predicted"/>
<dbReference type="Gene3D" id="1.20.1420.30">
    <property type="entry name" value="NCX, central ion-binding region"/>
    <property type="match status" value="1"/>
</dbReference>
<dbReference type="Pfam" id="PF01699">
    <property type="entry name" value="Na_Ca_ex"/>
    <property type="match status" value="2"/>
</dbReference>
<accession>A0ABP3WPM7</accession>
<sequence length="321" mass="34404">MLWSTLAIILGLPILIWSAERFIHGASYTAGHFGISPLFIGMFIIGFGTSAPEIIVSVFAALQGNGGLALGNAFGSNITNITLVVGVTALLSPIVVKSDIVRKELPILLAVTFFAVWQIVDLKLSHDDAFALLGLFVILLSWTVWQSIKQPNDQLGEQVADEVEQADAKLLPHMLWLIGGLVVLIISSRVLVWGAVEVAEYFQVSDVIIGLTIIGIGTSLPELISSIIAVRKNEHELAIGNIVGSNLFNTLAVVGIAGVIQPVDIDSTFLYRDGLLMLGVTIALLIFCLGIKGPGKINRLEGLALLLCFIGYNAYLVSTQF</sequence>
<dbReference type="EMBL" id="BAAAFD010000002">
    <property type="protein sequence ID" value="GAA0853973.1"/>
    <property type="molecule type" value="Genomic_DNA"/>
</dbReference>
<feature type="transmembrane region" description="Helical" evidence="5">
    <location>
        <begin position="74"/>
        <end position="95"/>
    </location>
</feature>
<evidence type="ECO:0000313" key="7">
    <source>
        <dbReference type="EMBL" id="GAA0853973.1"/>
    </source>
</evidence>
<evidence type="ECO:0000256" key="4">
    <source>
        <dbReference type="ARBA" id="ARBA00023136"/>
    </source>
</evidence>
<protein>
    <submittedName>
        <fullName evidence="7">Calcium/sodium antiporter</fullName>
    </submittedName>
</protein>
<feature type="transmembrane region" description="Helical" evidence="5">
    <location>
        <begin position="269"/>
        <end position="290"/>
    </location>
</feature>